<dbReference type="Gene3D" id="3.40.395.10">
    <property type="entry name" value="Adenoviral Proteinase, Chain A"/>
    <property type="match status" value="1"/>
</dbReference>
<evidence type="ECO:0000313" key="7">
    <source>
        <dbReference type="Proteomes" id="UP000694853"/>
    </source>
</evidence>
<accession>A0A8B8K5N3</accession>
<dbReference type="RefSeq" id="XP_027339070.1">
    <property type="nucleotide sequence ID" value="XM_027483269.1"/>
</dbReference>
<evidence type="ECO:0000256" key="2">
    <source>
        <dbReference type="ARBA" id="ARBA00022670"/>
    </source>
</evidence>
<evidence type="ECO:0000259" key="6">
    <source>
        <dbReference type="PROSITE" id="PS50600"/>
    </source>
</evidence>
<evidence type="ECO:0000256" key="4">
    <source>
        <dbReference type="ARBA" id="ARBA00022807"/>
    </source>
</evidence>
<dbReference type="PANTHER" id="PTHR46915:SF6">
    <property type="entry name" value="CYSTEINE PROTEINASES SUPERFAMILY PROTEIN"/>
    <property type="match status" value="1"/>
</dbReference>
<evidence type="ECO:0000256" key="3">
    <source>
        <dbReference type="ARBA" id="ARBA00022801"/>
    </source>
</evidence>
<dbReference type="InterPro" id="IPR038765">
    <property type="entry name" value="Papain-like_cys_pep_sf"/>
</dbReference>
<evidence type="ECO:0000256" key="5">
    <source>
        <dbReference type="SAM" id="SignalP"/>
    </source>
</evidence>
<keyword evidence="5" id="KW-0732">Signal</keyword>
<dbReference type="GO" id="GO:0016926">
    <property type="term" value="P:protein desumoylation"/>
    <property type="evidence" value="ECO:0007669"/>
    <property type="project" value="UniProtKB-ARBA"/>
</dbReference>
<dbReference type="InterPro" id="IPR003653">
    <property type="entry name" value="Peptidase_C48_C"/>
</dbReference>
<dbReference type="GO" id="GO:0008234">
    <property type="term" value="F:cysteine-type peptidase activity"/>
    <property type="evidence" value="ECO:0007669"/>
    <property type="project" value="UniProtKB-KW"/>
</dbReference>
<keyword evidence="3" id="KW-0378">Hydrolase</keyword>
<reference evidence="7" key="1">
    <citation type="journal article" date="2019" name="Toxins">
        <title>Detection of Abrin-Like and Prepropulchellin-Like Toxin Genes and Transcripts Using Whole Genome Sequencing and Full-Length Transcript Sequencing of Abrus precatorius.</title>
        <authorList>
            <person name="Hovde B.T."/>
            <person name="Daligault H.E."/>
            <person name="Hanschen E.R."/>
            <person name="Kunde Y.A."/>
            <person name="Johnson M.B."/>
            <person name="Starkenburg S.R."/>
            <person name="Johnson S.L."/>
        </authorList>
    </citation>
    <scope>NUCLEOTIDE SEQUENCE [LARGE SCALE GENOMIC DNA]</scope>
</reference>
<feature type="domain" description="Ubiquitin-like protease family profile" evidence="6">
    <location>
        <begin position="74"/>
        <end position="255"/>
    </location>
</feature>
<evidence type="ECO:0000256" key="1">
    <source>
        <dbReference type="ARBA" id="ARBA00005234"/>
    </source>
</evidence>
<feature type="chain" id="PRO_5034859996" evidence="5">
    <location>
        <begin position="32"/>
        <end position="255"/>
    </location>
</feature>
<protein>
    <submittedName>
        <fullName evidence="8">Uncharacterized protein LOC113852876 isoform X4</fullName>
    </submittedName>
</protein>
<feature type="signal peptide" evidence="5">
    <location>
        <begin position="1"/>
        <end position="31"/>
    </location>
</feature>
<dbReference type="GeneID" id="113852876"/>
<dbReference type="GO" id="GO:0006508">
    <property type="term" value="P:proteolysis"/>
    <property type="evidence" value="ECO:0007669"/>
    <property type="project" value="UniProtKB-KW"/>
</dbReference>
<keyword evidence="4" id="KW-0788">Thiol protease</keyword>
<keyword evidence="2" id="KW-0645">Protease</keyword>
<organism evidence="7 8">
    <name type="scientific">Abrus precatorius</name>
    <name type="common">Indian licorice</name>
    <name type="synonym">Glycine abrus</name>
    <dbReference type="NCBI Taxonomy" id="3816"/>
    <lineage>
        <taxon>Eukaryota</taxon>
        <taxon>Viridiplantae</taxon>
        <taxon>Streptophyta</taxon>
        <taxon>Embryophyta</taxon>
        <taxon>Tracheophyta</taxon>
        <taxon>Spermatophyta</taxon>
        <taxon>Magnoliopsida</taxon>
        <taxon>eudicotyledons</taxon>
        <taxon>Gunneridae</taxon>
        <taxon>Pentapetalae</taxon>
        <taxon>rosids</taxon>
        <taxon>fabids</taxon>
        <taxon>Fabales</taxon>
        <taxon>Fabaceae</taxon>
        <taxon>Papilionoideae</taxon>
        <taxon>50 kb inversion clade</taxon>
        <taxon>NPAAA clade</taxon>
        <taxon>indigoferoid/millettioid clade</taxon>
        <taxon>Abreae</taxon>
        <taxon>Abrus</taxon>
    </lineage>
</organism>
<evidence type="ECO:0000313" key="8">
    <source>
        <dbReference type="RefSeq" id="XP_027339070.1"/>
    </source>
</evidence>
<dbReference type="AlphaFoldDB" id="A0A8B8K5N3"/>
<dbReference type="PROSITE" id="PS50600">
    <property type="entry name" value="ULP_PROTEASE"/>
    <property type="match status" value="1"/>
</dbReference>
<dbReference type="SUPFAM" id="SSF54001">
    <property type="entry name" value="Cysteine proteinases"/>
    <property type="match status" value="1"/>
</dbReference>
<comment type="similarity">
    <text evidence="1">Belongs to the peptidase C48 family.</text>
</comment>
<proteinExistence type="inferred from homology"/>
<name>A0A8B8K5N3_ABRPR</name>
<gene>
    <name evidence="8" type="primary">LOC113852876</name>
</gene>
<dbReference type="Proteomes" id="UP000694853">
    <property type="component" value="Unplaced"/>
</dbReference>
<sequence length="255" mass="30468">MAWCFEIKYPLGTKWRICFCLSLLFCDFLRQERKINSGCKNIRVYHQRNKTQPVRDAIGSVFSSFPFNWSNVPRRLRTKRKRKFYGKEAVSRPKEKLDSGVFDAYLKKIWKSFPEDRKKTFTYFDSLWFSLYRTASKDKVLSWIKKEHIFSKAYVFIPIVCWGHWSLLILCHFGESLQSTTRSRCMLLLDSLEMANPRRLEPEIRRFVVDIFKTGDRPETKPLVSQIPLLVPKMKKDWFTAKGLDEFYERLDSQN</sequence>
<keyword evidence="7" id="KW-1185">Reference proteome</keyword>
<reference evidence="8" key="2">
    <citation type="submission" date="2025-08" db="UniProtKB">
        <authorList>
            <consortium name="RefSeq"/>
        </authorList>
    </citation>
    <scope>IDENTIFICATION</scope>
    <source>
        <tissue evidence="8">Young leaves</tissue>
    </source>
</reference>
<dbReference type="PANTHER" id="PTHR46915">
    <property type="entry name" value="UBIQUITIN-LIKE PROTEASE 4-RELATED"/>
    <property type="match status" value="1"/>
</dbReference>